<evidence type="ECO:0000313" key="4">
    <source>
        <dbReference type="EMBL" id="PWA92357.1"/>
    </source>
</evidence>
<keyword evidence="1" id="KW-0694">RNA-binding</keyword>
<accession>A0A2U1Q301</accession>
<feature type="compositionally biased region" description="Polar residues" evidence="2">
    <location>
        <begin position="424"/>
        <end position="435"/>
    </location>
</feature>
<gene>
    <name evidence="4" type="ORF">CTI12_AA022690</name>
</gene>
<dbReference type="Gene3D" id="3.30.70.330">
    <property type="match status" value="1"/>
</dbReference>
<dbReference type="InterPro" id="IPR012677">
    <property type="entry name" value="Nucleotide-bd_a/b_plait_sf"/>
</dbReference>
<organism evidence="4 5">
    <name type="scientific">Artemisia annua</name>
    <name type="common">Sweet wormwood</name>
    <dbReference type="NCBI Taxonomy" id="35608"/>
    <lineage>
        <taxon>Eukaryota</taxon>
        <taxon>Viridiplantae</taxon>
        <taxon>Streptophyta</taxon>
        <taxon>Embryophyta</taxon>
        <taxon>Tracheophyta</taxon>
        <taxon>Spermatophyta</taxon>
        <taxon>Magnoliopsida</taxon>
        <taxon>eudicotyledons</taxon>
        <taxon>Gunneridae</taxon>
        <taxon>Pentapetalae</taxon>
        <taxon>asterids</taxon>
        <taxon>campanulids</taxon>
        <taxon>Asterales</taxon>
        <taxon>Asteraceae</taxon>
        <taxon>Asteroideae</taxon>
        <taxon>Anthemideae</taxon>
        <taxon>Artemisiinae</taxon>
        <taxon>Artemisia</taxon>
    </lineage>
</organism>
<dbReference type="OrthoDB" id="1750209at2759"/>
<evidence type="ECO:0000259" key="3">
    <source>
        <dbReference type="PROSITE" id="PS50102"/>
    </source>
</evidence>
<reference evidence="4 5" key="1">
    <citation type="journal article" date="2018" name="Mol. Plant">
        <title>The genome of Artemisia annua provides insight into the evolution of Asteraceae family and artemisinin biosynthesis.</title>
        <authorList>
            <person name="Shen Q."/>
            <person name="Zhang L."/>
            <person name="Liao Z."/>
            <person name="Wang S."/>
            <person name="Yan T."/>
            <person name="Shi P."/>
            <person name="Liu M."/>
            <person name="Fu X."/>
            <person name="Pan Q."/>
            <person name="Wang Y."/>
            <person name="Lv Z."/>
            <person name="Lu X."/>
            <person name="Zhang F."/>
            <person name="Jiang W."/>
            <person name="Ma Y."/>
            <person name="Chen M."/>
            <person name="Hao X."/>
            <person name="Li L."/>
            <person name="Tang Y."/>
            <person name="Lv G."/>
            <person name="Zhou Y."/>
            <person name="Sun X."/>
            <person name="Brodelius P.E."/>
            <person name="Rose J.K.C."/>
            <person name="Tang K."/>
        </authorList>
    </citation>
    <scope>NUCLEOTIDE SEQUENCE [LARGE SCALE GENOMIC DNA]</scope>
    <source>
        <strain evidence="5">cv. Huhao1</strain>
        <tissue evidence="4">Leaf</tissue>
    </source>
</reference>
<evidence type="ECO:0000256" key="2">
    <source>
        <dbReference type="SAM" id="MobiDB-lite"/>
    </source>
</evidence>
<dbReference type="SUPFAM" id="SSF54928">
    <property type="entry name" value="RNA-binding domain, RBD"/>
    <property type="match status" value="1"/>
</dbReference>
<feature type="compositionally biased region" description="Acidic residues" evidence="2">
    <location>
        <begin position="335"/>
        <end position="344"/>
    </location>
</feature>
<sequence length="446" mass="49685">MDHLRRRRVPIPENTQRRITKIFVTNLPEGCSGTGLATQVRMYGQIFGLYIARKRDKGGNRFGFVSMLDVKDKEELLKNLRGIRMGDCKLWFNIARFVLEDGEINSGGDNHIPDMHNKMKNKDGASNFRATTGGTGTGSQSFRDLLAGKSIDIDSNVNAFSAVHERALVARMVNVDALKNIYVTLKSICSGYGNVQYLGGLDVLVTFEDSETALAFRDVAISMKERFSDIIVWRGQSLSSERLAWIKVQGIPLHLLSNQVIDMIGSTVGKVVHKGNMEETDPDLSFAYVAILVGDGKRISEDITLNWKNRKFRISVTEELGDWVPDFVTVNEARETEDSEDDVMAEEHGGFPEDEETPDNQSEKSPVNHDDVIADGKLTRNVTVEGTVNVIDDSQSLAFKENNSNVSKVMGDFIPAVNFDFEQSFGNTQNSPSNSKVAKRKKFKKS</sequence>
<dbReference type="PANTHER" id="PTHR34427">
    <property type="entry name" value="DUF4283 DOMAIN PROTEIN"/>
    <property type="match status" value="1"/>
</dbReference>
<comment type="caution">
    <text evidence="4">The sequence shown here is derived from an EMBL/GenBank/DDBJ whole genome shotgun (WGS) entry which is preliminary data.</text>
</comment>
<dbReference type="InterPro" id="IPR035979">
    <property type="entry name" value="RBD_domain_sf"/>
</dbReference>
<dbReference type="Pfam" id="PF00076">
    <property type="entry name" value="RRM_1"/>
    <property type="match status" value="1"/>
</dbReference>
<feature type="region of interest" description="Disordered" evidence="2">
    <location>
        <begin position="424"/>
        <end position="446"/>
    </location>
</feature>
<dbReference type="PROSITE" id="PS50102">
    <property type="entry name" value="RRM"/>
    <property type="match status" value="1"/>
</dbReference>
<dbReference type="GO" id="GO:0003723">
    <property type="term" value="F:RNA binding"/>
    <property type="evidence" value="ECO:0007669"/>
    <property type="project" value="UniProtKB-UniRule"/>
</dbReference>
<proteinExistence type="predicted"/>
<name>A0A2U1Q301_ARTAN</name>
<dbReference type="InterPro" id="IPR000504">
    <property type="entry name" value="RRM_dom"/>
</dbReference>
<dbReference type="SMART" id="SM00360">
    <property type="entry name" value="RRM"/>
    <property type="match status" value="1"/>
</dbReference>
<dbReference type="AlphaFoldDB" id="A0A2U1Q301"/>
<keyword evidence="5" id="KW-1185">Reference proteome</keyword>
<feature type="domain" description="RRM" evidence="3">
    <location>
        <begin position="20"/>
        <end position="97"/>
    </location>
</feature>
<dbReference type="CDD" id="cd00590">
    <property type="entry name" value="RRM_SF"/>
    <property type="match status" value="1"/>
</dbReference>
<dbReference type="PANTHER" id="PTHR34427:SF5">
    <property type="entry name" value="DUF4283 DOMAIN-CONTAINING PROTEIN"/>
    <property type="match status" value="1"/>
</dbReference>
<evidence type="ECO:0000313" key="5">
    <source>
        <dbReference type="Proteomes" id="UP000245207"/>
    </source>
</evidence>
<dbReference type="Proteomes" id="UP000245207">
    <property type="component" value="Unassembled WGS sequence"/>
</dbReference>
<dbReference type="EMBL" id="PKPP01000469">
    <property type="protein sequence ID" value="PWA92357.1"/>
    <property type="molecule type" value="Genomic_DNA"/>
</dbReference>
<protein>
    <submittedName>
        <fullName evidence="4">Nucleotide-binding alpha-beta plait domain-containing protein</fullName>
    </submittedName>
</protein>
<feature type="compositionally biased region" description="Basic residues" evidence="2">
    <location>
        <begin position="437"/>
        <end position="446"/>
    </location>
</feature>
<feature type="region of interest" description="Disordered" evidence="2">
    <location>
        <begin position="333"/>
        <end position="371"/>
    </location>
</feature>
<evidence type="ECO:0000256" key="1">
    <source>
        <dbReference type="PROSITE-ProRule" id="PRU00176"/>
    </source>
</evidence>